<sequence length="616" mass="69646">MEVQKSINYKVQIFFERLGEIEEKDQAHVSPPLKFSIDALRGVFDRFIDFSVIDSIMDVKPQSRAFLDHLSVALGRSLEGTPIEARRISWSVTNLYMEAQGLGPTITISLPIVTRPDGIWAGQRVAGIAGIDIALAELTERLPKGEQLYGIIVDNNGIIVHHPKLVLPGEREFYCANLKGSPYSVVIVNSVKRESLVYMEKVTALDTANNPFVTYYLSSRSICDWKLDPLPATSRFDALQGVACEEDRSLPYALTNALKKWAESWPQYDGTANFSCEDLPLPPEFPKQYFINAFVHTRSQIEAFFPSCTKSYMKEVITKFDEERADKENSTGLLQFSVRNDVIVAYRSITDRYDNRLAVVGVQWRMPYANALFLNWTRSSKQWSDCKKMDCLIVTRSGFVLASSTNRYPGPLARFDPQLFASLEENNLVTITTWVDAQAECMASRAAPWASPAPGRENPIQALVNTVATLLGKTFWCFLRHTNYKMTLNISKQIQLTDMKCARYARVYPVPGTTLTLIRADRACPGYRSKKKYHVQPQILEGCEKVTHFEKRPPTRYNTSVDPNEVGVNTHLSLVQLPNVIFQEPTPECLVSDSTNAINLTIIQLLFYILVLKFTK</sequence>
<gene>
    <name evidence="1" type="ORF">ANCDUO_05258</name>
</gene>
<evidence type="ECO:0000313" key="2">
    <source>
        <dbReference type="Proteomes" id="UP000054047"/>
    </source>
</evidence>
<dbReference type="OrthoDB" id="10054666at2759"/>
<accession>A0A0C2D4L4</accession>
<reference evidence="1 2" key="1">
    <citation type="submission" date="2013-12" db="EMBL/GenBank/DDBJ databases">
        <title>Draft genome of the parsitic nematode Ancylostoma duodenale.</title>
        <authorList>
            <person name="Mitreva M."/>
        </authorList>
    </citation>
    <scope>NUCLEOTIDE SEQUENCE [LARGE SCALE GENOMIC DNA]</scope>
    <source>
        <strain evidence="1 2">Zhejiang</strain>
    </source>
</reference>
<dbReference type="PANTHER" id="PTHR10166">
    <property type="entry name" value="VOLTAGE-DEPENDENT CALCIUM CHANNEL SUBUNIT ALPHA-2/DELTA-RELATED"/>
    <property type="match status" value="1"/>
</dbReference>
<dbReference type="InterPro" id="IPR051173">
    <property type="entry name" value="Ca_channel_alpha-2/delta"/>
</dbReference>
<dbReference type="GO" id="GO:0005891">
    <property type="term" value="C:voltage-gated calcium channel complex"/>
    <property type="evidence" value="ECO:0007669"/>
    <property type="project" value="TreeGrafter"/>
</dbReference>
<evidence type="ECO:0000313" key="1">
    <source>
        <dbReference type="EMBL" id="KIH64433.1"/>
    </source>
</evidence>
<organism evidence="1 2">
    <name type="scientific">Ancylostoma duodenale</name>
    <dbReference type="NCBI Taxonomy" id="51022"/>
    <lineage>
        <taxon>Eukaryota</taxon>
        <taxon>Metazoa</taxon>
        <taxon>Ecdysozoa</taxon>
        <taxon>Nematoda</taxon>
        <taxon>Chromadorea</taxon>
        <taxon>Rhabditida</taxon>
        <taxon>Rhabditina</taxon>
        <taxon>Rhabditomorpha</taxon>
        <taxon>Strongyloidea</taxon>
        <taxon>Ancylostomatidae</taxon>
        <taxon>Ancylostomatinae</taxon>
        <taxon>Ancylostoma</taxon>
    </lineage>
</organism>
<dbReference type="Proteomes" id="UP000054047">
    <property type="component" value="Unassembled WGS sequence"/>
</dbReference>
<dbReference type="EMBL" id="KN728072">
    <property type="protein sequence ID" value="KIH64433.1"/>
    <property type="molecule type" value="Genomic_DNA"/>
</dbReference>
<name>A0A0C2D4L4_9BILA</name>
<keyword evidence="2" id="KW-1185">Reference proteome</keyword>
<dbReference type="GO" id="GO:0005245">
    <property type="term" value="F:voltage-gated calcium channel activity"/>
    <property type="evidence" value="ECO:0007669"/>
    <property type="project" value="TreeGrafter"/>
</dbReference>
<proteinExistence type="predicted"/>
<dbReference type="PANTHER" id="PTHR10166:SF65">
    <property type="entry name" value="VWFA DOMAIN-CONTAINING PROTEIN"/>
    <property type="match status" value="1"/>
</dbReference>
<dbReference type="AlphaFoldDB" id="A0A0C2D4L4"/>
<protein>
    <submittedName>
        <fullName evidence="1">Cache domain protein</fullName>
    </submittedName>
</protein>